<dbReference type="PATRIC" id="fig|1473.5.peg.1665"/>
<proteinExistence type="predicted"/>
<dbReference type="EMBL" id="LGTO01000007">
    <property type="protein sequence ID" value="KNE19749.1"/>
    <property type="molecule type" value="Genomic_DNA"/>
</dbReference>
<feature type="transmembrane region" description="Helical" evidence="6">
    <location>
        <begin position="154"/>
        <end position="176"/>
    </location>
</feature>
<evidence type="ECO:0000313" key="7">
    <source>
        <dbReference type="EMBL" id="KNE19749.1"/>
    </source>
</evidence>
<keyword evidence="8" id="KW-1185">Reference proteome</keyword>
<dbReference type="InterPro" id="IPR019533">
    <property type="entry name" value="Peptidase_S26"/>
</dbReference>
<keyword evidence="3 6" id="KW-1133">Transmembrane helix</keyword>
<dbReference type="GO" id="GO:0016020">
    <property type="term" value="C:membrane"/>
    <property type="evidence" value="ECO:0007669"/>
    <property type="project" value="UniProtKB-SubCell"/>
</dbReference>
<evidence type="ECO:0000256" key="5">
    <source>
        <dbReference type="NCBIfam" id="TIGR02228"/>
    </source>
</evidence>
<dbReference type="AlphaFoldDB" id="A0A0L0QML4"/>
<dbReference type="SUPFAM" id="SSF51306">
    <property type="entry name" value="LexA/Signal peptidase"/>
    <property type="match status" value="1"/>
</dbReference>
<dbReference type="PANTHER" id="PTHR10806:SF6">
    <property type="entry name" value="SIGNAL PEPTIDASE COMPLEX CATALYTIC SUBUNIT SEC11"/>
    <property type="match status" value="1"/>
</dbReference>
<dbReference type="Proteomes" id="UP000036780">
    <property type="component" value="Unassembled WGS sequence"/>
</dbReference>
<dbReference type="Gene3D" id="2.10.109.10">
    <property type="entry name" value="Umud Fragment, subunit A"/>
    <property type="match status" value="1"/>
</dbReference>
<evidence type="ECO:0000256" key="6">
    <source>
        <dbReference type="SAM" id="Phobius"/>
    </source>
</evidence>
<evidence type="ECO:0000313" key="8">
    <source>
        <dbReference type="Proteomes" id="UP000036780"/>
    </source>
</evidence>
<dbReference type="GO" id="GO:0009003">
    <property type="term" value="F:signal peptidase activity"/>
    <property type="evidence" value="ECO:0007669"/>
    <property type="project" value="UniProtKB-EC"/>
</dbReference>
<dbReference type="GO" id="GO:0006465">
    <property type="term" value="P:signal peptide processing"/>
    <property type="evidence" value="ECO:0007669"/>
    <property type="project" value="UniProtKB-UniRule"/>
</dbReference>
<dbReference type="PANTHER" id="PTHR10806">
    <property type="entry name" value="SIGNAL PEPTIDASE COMPLEX CATALYTIC SUBUNIT SEC11"/>
    <property type="match status" value="1"/>
</dbReference>
<dbReference type="OrthoDB" id="2243765at2"/>
<evidence type="ECO:0000256" key="1">
    <source>
        <dbReference type="ARBA" id="ARBA00004370"/>
    </source>
</evidence>
<dbReference type="GeneID" id="66871185"/>
<dbReference type="InterPro" id="IPR001733">
    <property type="entry name" value="Peptidase_S26B"/>
</dbReference>
<keyword evidence="4 6" id="KW-0472">Membrane</keyword>
<dbReference type="GO" id="GO:0004252">
    <property type="term" value="F:serine-type endopeptidase activity"/>
    <property type="evidence" value="ECO:0007669"/>
    <property type="project" value="UniProtKB-UniRule"/>
</dbReference>
<dbReference type="CDD" id="cd06530">
    <property type="entry name" value="S26_SPase_I"/>
    <property type="match status" value="1"/>
</dbReference>
<dbReference type="EC" id="3.4.21.89" evidence="5"/>
<evidence type="ECO:0000256" key="3">
    <source>
        <dbReference type="ARBA" id="ARBA00022989"/>
    </source>
</evidence>
<sequence length="193" mass="21235">MNKKRKIFKWANRIVSYVLFITLLVVASVVLMTKVSGGEPELFGYQLKTVLSGSMEPEIQTGSIIAIKMISETNEFKKGDVITFKADENKLVTHRIVDTTSTKNGVVYTTKGDNNNAEDSSPVLAENVVGEYKGFTIPYLGYFIHFAQSPNGSIFLLILPGVLLLGYAGISIWRTLAQLEDAKKTNQANVSGH</sequence>
<dbReference type="InterPro" id="IPR036286">
    <property type="entry name" value="LexA/Signal_pep-like_sf"/>
</dbReference>
<dbReference type="NCBIfam" id="NF046067">
    <property type="entry name" value="SigPepSipWBacil"/>
    <property type="match status" value="1"/>
</dbReference>
<dbReference type="NCBIfam" id="TIGR02228">
    <property type="entry name" value="sigpep_I_arch"/>
    <property type="match status" value="1"/>
</dbReference>
<protein>
    <recommendedName>
        <fullName evidence="5">Signal peptidase I</fullName>
        <ecNumber evidence="5">3.4.21.89</ecNumber>
    </recommendedName>
</protein>
<keyword evidence="2 6" id="KW-0812">Transmembrane</keyword>
<comment type="subcellular location">
    <subcellularLocation>
        <location evidence="1">Membrane</location>
    </subcellularLocation>
</comment>
<accession>A0A0L0QML4</accession>
<comment type="caution">
    <text evidence="7">The sequence shown here is derived from an EMBL/GenBank/DDBJ whole genome shotgun (WGS) entry which is preliminary data.</text>
</comment>
<evidence type="ECO:0000256" key="4">
    <source>
        <dbReference type="ARBA" id="ARBA00023136"/>
    </source>
</evidence>
<name>A0A0L0QML4_VIRPA</name>
<evidence type="ECO:0000256" key="2">
    <source>
        <dbReference type="ARBA" id="ARBA00022692"/>
    </source>
</evidence>
<dbReference type="PRINTS" id="PR00728">
    <property type="entry name" value="SIGNALPTASE"/>
</dbReference>
<gene>
    <name evidence="7" type="ORF">AFK71_15050</name>
</gene>
<organism evidence="7 8">
    <name type="scientific">Virgibacillus pantothenticus</name>
    <dbReference type="NCBI Taxonomy" id="1473"/>
    <lineage>
        <taxon>Bacteria</taxon>
        <taxon>Bacillati</taxon>
        <taxon>Bacillota</taxon>
        <taxon>Bacilli</taxon>
        <taxon>Bacillales</taxon>
        <taxon>Bacillaceae</taxon>
        <taxon>Virgibacillus</taxon>
    </lineage>
</organism>
<dbReference type="RefSeq" id="WP_050352302.1">
    <property type="nucleotide sequence ID" value="NZ_CP073011.1"/>
</dbReference>
<reference evidence="8" key="1">
    <citation type="submission" date="2015-07" db="EMBL/GenBank/DDBJ databases">
        <title>Fjat-10053 dsm26.</title>
        <authorList>
            <person name="Liu B."/>
            <person name="Wang J."/>
            <person name="Zhu Y."/>
            <person name="Liu G."/>
            <person name="Chen Q."/>
            <person name="Chen Z."/>
            <person name="Lan J."/>
            <person name="Che J."/>
            <person name="Ge C."/>
            <person name="Shi H."/>
            <person name="Pan Z."/>
            <person name="Liu X."/>
        </authorList>
    </citation>
    <scope>NUCLEOTIDE SEQUENCE [LARGE SCALE GENOMIC DNA]</scope>
    <source>
        <strain evidence="8">DSM 26</strain>
    </source>
</reference>